<accession>A0A9Q3BAP6</accession>
<reference evidence="2" key="1">
    <citation type="submission" date="2021-03" db="EMBL/GenBank/DDBJ databases">
        <title>Draft genome sequence of rust myrtle Austropuccinia psidii MF-1, a brazilian biotype.</title>
        <authorList>
            <person name="Quecine M.C."/>
            <person name="Pachon D.M.R."/>
            <person name="Bonatelli M.L."/>
            <person name="Correr F.H."/>
            <person name="Franceschini L.M."/>
            <person name="Leite T.F."/>
            <person name="Margarido G.R.A."/>
            <person name="Almeida C.A."/>
            <person name="Ferrarezi J.A."/>
            <person name="Labate C.A."/>
        </authorList>
    </citation>
    <scope>NUCLEOTIDE SEQUENCE</scope>
    <source>
        <strain evidence="2">MF-1</strain>
    </source>
</reference>
<feature type="transmembrane region" description="Helical" evidence="1">
    <location>
        <begin position="380"/>
        <end position="397"/>
    </location>
</feature>
<evidence type="ECO:0000256" key="1">
    <source>
        <dbReference type="SAM" id="Phobius"/>
    </source>
</evidence>
<keyword evidence="1" id="KW-1133">Transmembrane helix</keyword>
<evidence type="ECO:0000313" key="2">
    <source>
        <dbReference type="EMBL" id="MBW0461683.1"/>
    </source>
</evidence>
<organism evidence="2 3">
    <name type="scientific">Austropuccinia psidii MF-1</name>
    <dbReference type="NCBI Taxonomy" id="1389203"/>
    <lineage>
        <taxon>Eukaryota</taxon>
        <taxon>Fungi</taxon>
        <taxon>Dikarya</taxon>
        <taxon>Basidiomycota</taxon>
        <taxon>Pucciniomycotina</taxon>
        <taxon>Pucciniomycetes</taxon>
        <taxon>Pucciniales</taxon>
        <taxon>Sphaerophragmiaceae</taxon>
        <taxon>Austropuccinia</taxon>
    </lineage>
</organism>
<feature type="transmembrane region" description="Helical" evidence="1">
    <location>
        <begin position="269"/>
        <end position="290"/>
    </location>
</feature>
<proteinExistence type="predicted"/>
<comment type="caution">
    <text evidence="2">The sequence shown here is derived from an EMBL/GenBank/DDBJ whole genome shotgun (WGS) entry which is preliminary data.</text>
</comment>
<dbReference type="OrthoDB" id="2503470at2759"/>
<keyword evidence="1" id="KW-0812">Transmembrane</keyword>
<sequence length="482" mass="54025">MTSHLLNSLPSISALVSSIPSGKDPYTYGLNLLESSAFPPVEPKTFRILIFMSFIHACTIIASGMFIILTFLRTRDKRNKGWIARRFYVKGSPNTYWIPNTSLAVAVCQLLTSCFCEVYTYVDYASLKSPEFAGKISIAVCVQFMWLFNFYSYVVTSWGALSTCLSAPDPSLVLGKIVLNRPGILYVISALVPVFVTSIVIGWSIVLGQAYHKVIQNVQNVRNLLLASSQVWNAGLLPPPRDFFNILDASGVLLEATGKLITWLRWNSFIWAILWTLTATTYICSVWPLVKMIKTCSERIVQMKTSSQSSEDSNFPSLPQTVPNDENQSKNVCIALRRSYIFLMCHCSVMTVSILYTFSVCIVIGIHADQVILMSQWRSLGAWLYLVSGVFSAIAMLSQAWRSCSDFEFTTPSTVSDLRTLRVKNSECQNGPWNSLTSRSEFSSDAHEDNIDIYEEILIISTANILDSEKKVMGHNLEILRE</sequence>
<keyword evidence="3" id="KW-1185">Reference proteome</keyword>
<feature type="transmembrane region" description="Helical" evidence="1">
    <location>
        <begin position="340"/>
        <end position="368"/>
    </location>
</feature>
<gene>
    <name evidence="2" type="ORF">O181_001398</name>
</gene>
<dbReference type="Proteomes" id="UP000765509">
    <property type="component" value="Unassembled WGS sequence"/>
</dbReference>
<evidence type="ECO:0000313" key="3">
    <source>
        <dbReference type="Proteomes" id="UP000765509"/>
    </source>
</evidence>
<name>A0A9Q3BAP6_9BASI</name>
<dbReference type="AlphaFoldDB" id="A0A9Q3BAP6"/>
<dbReference type="EMBL" id="AVOT02000202">
    <property type="protein sequence ID" value="MBW0461683.1"/>
    <property type="molecule type" value="Genomic_DNA"/>
</dbReference>
<keyword evidence="1" id="KW-0472">Membrane</keyword>
<feature type="transmembrane region" description="Helical" evidence="1">
    <location>
        <begin position="184"/>
        <end position="206"/>
    </location>
</feature>
<protein>
    <submittedName>
        <fullName evidence="2">Uncharacterized protein</fullName>
    </submittedName>
</protein>
<feature type="transmembrane region" description="Helical" evidence="1">
    <location>
        <begin position="48"/>
        <end position="72"/>
    </location>
</feature>